<evidence type="ECO:0000259" key="8">
    <source>
        <dbReference type="Pfam" id="PF02771"/>
    </source>
</evidence>
<evidence type="ECO:0000256" key="1">
    <source>
        <dbReference type="ARBA" id="ARBA00001974"/>
    </source>
</evidence>
<name>A0ABX0C6C0_9PSEU</name>
<dbReference type="PROSITE" id="PS00073">
    <property type="entry name" value="ACYL_COA_DH_2"/>
    <property type="match status" value="1"/>
</dbReference>
<dbReference type="PROSITE" id="PS00072">
    <property type="entry name" value="ACYL_COA_DH_1"/>
    <property type="match status" value="1"/>
</dbReference>
<dbReference type="Gene3D" id="1.10.540.10">
    <property type="entry name" value="Acyl-CoA dehydrogenase/oxidase, N-terminal domain"/>
    <property type="match status" value="1"/>
</dbReference>
<sequence length="381" mass="41986">MRRDLFDREHEEFRATAREFLAREVVPHQQSWESEGIVPRALWTRAGEKGLLGFSVPEEYGGLGVRDFRYNAVLGEEMARAGATGPGFTLHNDVVAPYLTDLATAEQKARWLPGFASGELITAIGMTEPGAGSDLKGLRTTATRDGDHYVLNGQKTFISNGINADLVIVLAKTDVSAGARGITLLVVERGMDGFTRGRNLAKVGQKAQDTAELFFSEVRVPAANRLGEQGLGFSYSMRHLPQERVTVAVTALARADHVCRATVEYCRQREAFGRPISDFQHTRFLLAELTTEIDIAQVYVDRCVQALNAGELDPADAAKAKWWTTELANKVIDRCLQLHGGYGYMLEYPVAKAWLDSRIQTIYGGTTEIMKDIIGRSLFAG</sequence>
<dbReference type="InterPro" id="IPR036250">
    <property type="entry name" value="AcylCo_DH-like_C"/>
</dbReference>
<feature type="domain" description="Acyl-CoA oxidase/dehydrogenase middle" evidence="7">
    <location>
        <begin position="123"/>
        <end position="218"/>
    </location>
</feature>
<feature type="domain" description="Acyl-CoA dehydrogenase/oxidase C-terminal" evidence="6">
    <location>
        <begin position="232"/>
        <end position="378"/>
    </location>
</feature>
<dbReference type="PANTHER" id="PTHR43884:SF12">
    <property type="entry name" value="ISOVALERYL-COA DEHYDROGENASE, MITOCHONDRIAL-RELATED"/>
    <property type="match status" value="1"/>
</dbReference>
<keyword evidence="5" id="KW-0560">Oxidoreductase</keyword>
<evidence type="ECO:0000256" key="5">
    <source>
        <dbReference type="RuleBase" id="RU362125"/>
    </source>
</evidence>
<dbReference type="Pfam" id="PF02771">
    <property type="entry name" value="Acyl-CoA_dh_N"/>
    <property type="match status" value="1"/>
</dbReference>
<comment type="similarity">
    <text evidence="2 5">Belongs to the acyl-CoA dehydrogenase family.</text>
</comment>
<keyword evidence="4 5" id="KW-0274">FAD</keyword>
<dbReference type="SUPFAM" id="SSF47203">
    <property type="entry name" value="Acyl-CoA dehydrogenase C-terminal domain-like"/>
    <property type="match status" value="1"/>
</dbReference>
<dbReference type="EMBL" id="JAAGNC010000212">
    <property type="protein sequence ID" value="NEC62360.1"/>
    <property type="molecule type" value="Genomic_DNA"/>
</dbReference>
<dbReference type="RefSeq" id="WP_067588226.1">
    <property type="nucleotide sequence ID" value="NZ_JAAGNC010000212.1"/>
</dbReference>
<keyword evidence="3 5" id="KW-0285">Flavoprotein</keyword>
<protein>
    <submittedName>
        <fullName evidence="9">Acyl-CoA dehydrogenase</fullName>
    </submittedName>
</protein>
<evidence type="ECO:0000259" key="6">
    <source>
        <dbReference type="Pfam" id="PF00441"/>
    </source>
</evidence>
<gene>
    <name evidence="9" type="ORF">G3I59_43840</name>
</gene>
<dbReference type="Pfam" id="PF00441">
    <property type="entry name" value="Acyl-CoA_dh_1"/>
    <property type="match status" value="1"/>
</dbReference>
<proteinExistence type="inferred from homology"/>
<dbReference type="InterPro" id="IPR009100">
    <property type="entry name" value="AcylCoA_DH/oxidase_NM_dom_sf"/>
</dbReference>
<dbReference type="Pfam" id="PF02770">
    <property type="entry name" value="Acyl-CoA_dh_M"/>
    <property type="match status" value="1"/>
</dbReference>
<accession>A0ABX0C6C0</accession>
<dbReference type="Proteomes" id="UP000470404">
    <property type="component" value="Unassembled WGS sequence"/>
</dbReference>
<dbReference type="InterPro" id="IPR009075">
    <property type="entry name" value="AcylCo_DH/oxidase_C"/>
</dbReference>
<evidence type="ECO:0000256" key="4">
    <source>
        <dbReference type="ARBA" id="ARBA00022827"/>
    </source>
</evidence>
<evidence type="ECO:0000259" key="7">
    <source>
        <dbReference type="Pfam" id="PF02770"/>
    </source>
</evidence>
<organism evidence="9 10">
    <name type="scientific">Amycolatopsis rubida</name>
    <dbReference type="NCBI Taxonomy" id="112413"/>
    <lineage>
        <taxon>Bacteria</taxon>
        <taxon>Bacillati</taxon>
        <taxon>Actinomycetota</taxon>
        <taxon>Actinomycetes</taxon>
        <taxon>Pseudonocardiales</taxon>
        <taxon>Pseudonocardiaceae</taxon>
        <taxon>Amycolatopsis</taxon>
    </lineage>
</organism>
<comment type="cofactor">
    <cofactor evidence="1 5">
        <name>FAD</name>
        <dbReference type="ChEBI" id="CHEBI:57692"/>
    </cofactor>
</comment>
<dbReference type="Gene3D" id="1.20.140.10">
    <property type="entry name" value="Butyryl-CoA Dehydrogenase, subunit A, domain 3"/>
    <property type="match status" value="1"/>
</dbReference>
<evidence type="ECO:0000256" key="3">
    <source>
        <dbReference type="ARBA" id="ARBA00022630"/>
    </source>
</evidence>
<dbReference type="SUPFAM" id="SSF56645">
    <property type="entry name" value="Acyl-CoA dehydrogenase NM domain-like"/>
    <property type="match status" value="1"/>
</dbReference>
<dbReference type="PANTHER" id="PTHR43884">
    <property type="entry name" value="ACYL-COA DEHYDROGENASE"/>
    <property type="match status" value="1"/>
</dbReference>
<dbReference type="InterPro" id="IPR013786">
    <property type="entry name" value="AcylCoA_DH/ox_N"/>
</dbReference>
<dbReference type="InterPro" id="IPR037069">
    <property type="entry name" value="AcylCoA_DH/ox_N_sf"/>
</dbReference>
<dbReference type="InterPro" id="IPR006091">
    <property type="entry name" value="Acyl-CoA_Oxase/DH_mid-dom"/>
</dbReference>
<reference evidence="9 10" key="1">
    <citation type="submission" date="2020-01" db="EMBL/GenBank/DDBJ databases">
        <title>Insect and environment-associated Actinomycetes.</title>
        <authorList>
            <person name="Currrie C."/>
            <person name="Chevrette M."/>
            <person name="Carlson C."/>
            <person name="Stubbendieck R."/>
            <person name="Wendt-Pienkowski E."/>
        </authorList>
    </citation>
    <scope>NUCLEOTIDE SEQUENCE [LARGE SCALE GENOMIC DNA]</scope>
    <source>
        <strain evidence="9 10">SID8386</strain>
    </source>
</reference>
<evidence type="ECO:0000256" key="2">
    <source>
        <dbReference type="ARBA" id="ARBA00009347"/>
    </source>
</evidence>
<feature type="domain" description="Acyl-CoA dehydrogenase/oxidase N-terminal" evidence="8">
    <location>
        <begin position="8"/>
        <end position="119"/>
    </location>
</feature>
<dbReference type="Gene3D" id="2.40.110.10">
    <property type="entry name" value="Butyryl-CoA Dehydrogenase, subunit A, domain 2"/>
    <property type="match status" value="1"/>
</dbReference>
<dbReference type="InterPro" id="IPR006089">
    <property type="entry name" value="Acyl-CoA_DH_CS"/>
</dbReference>
<evidence type="ECO:0000313" key="9">
    <source>
        <dbReference type="EMBL" id="NEC62360.1"/>
    </source>
</evidence>
<dbReference type="InterPro" id="IPR046373">
    <property type="entry name" value="Acyl-CoA_Oxase/DH_mid-dom_sf"/>
</dbReference>
<keyword evidence="10" id="KW-1185">Reference proteome</keyword>
<comment type="caution">
    <text evidence="9">The sequence shown here is derived from an EMBL/GenBank/DDBJ whole genome shotgun (WGS) entry which is preliminary data.</text>
</comment>
<evidence type="ECO:0000313" key="10">
    <source>
        <dbReference type="Proteomes" id="UP000470404"/>
    </source>
</evidence>